<evidence type="ECO:0000256" key="12">
    <source>
        <dbReference type="ARBA" id="ARBA00023315"/>
    </source>
</evidence>
<evidence type="ECO:0000256" key="2">
    <source>
        <dbReference type="ARBA" id="ARBA00010107"/>
    </source>
</evidence>
<reference evidence="17" key="1">
    <citation type="submission" date="2016-05" db="EMBL/GenBank/DDBJ databases">
        <title>Comparative genomics of biotechnologically important yeasts.</title>
        <authorList>
            <consortium name="DOE Joint Genome Institute"/>
            <person name="Riley R."/>
            <person name="Haridas S."/>
            <person name="Wolfe K.H."/>
            <person name="Lopes M.R."/>
            <person name="Hittinger C.T."/>
            <person name="Goker M."/>
            <person name="Salamov A."/>
            <person name="Wisecaver J."/>
            <person name="Long T.M."/>
            <person name="Aerts A.L."/>
            <person name="Barry K."/>
            <person name="Choi C."/>
            <person name="Clum A."/>
            <person name="Coughlan A.Y."/>
            <person name="Deshpande S."/>
            <person name="Douglass A.P."/>
            <person name="Hanson S.J."/>
            <person name="Klenk H.-P."/>
            <person name="Labutti K."/>
            <person name="Lapidus A."/>
            <person name="Lindquist E."/>
            <person name="Lipzen A."/>
            <person name="Meier-Kolthoff J.P."/>
            <person name="Ohm R.A."/>
            <person name="Otillar R.P."/>
            <person name="Pangilinan J."/>
            <person name="Peng Y."/>
            <person name="Rokas A."/>
            <person name="Rosa C.A."/>
            <person name="Scheuner C."/>
            <person name="Sibirny A.A."/>
            <person name="Slot J.C."/>
            <person name="Stielow J.B."/>
            <person name="Sun H."/>
            <person name="Kurtzman C.P."/>
            <person name="Blackwell M."/>
            <person name="Grigoriev I.V."/>
            <person name="Jeffries T.W."/>
        </authorList>
    </citation>
    <scope>NUCLEOTIDE SEQUENCE [LARGE SCALE GENOMIC DNA]</scope>
    <source>
        <strain evidence="17">DSM 1968</strain>
    </source>
</reference>
<feature type="region of interest" description="Disordered" evidence="14">
    <location>
        <begin position="51"/>
        <end position="82"/>
    </location>
</feature>
<protein>
    <recommendedName>
        <fullName evidence="3">histone acetyltransferase</fullName>
        <ecNumber evidence="3">2.3.1.48</ecNumber>
    </recommendedName>
</protein>
<dbReference type="PANTHER" id="PTHR10615">
    <property type="entry name" value="HISTONE ACETYLTRANSFERASE"/>
    <property type="match status" value="1"/>
</dbReference>
<dbReference type="Gene3D" id="3.40.630.30">
    <property type="match status" value="1"/>
</dbReference>
<dbReference type="OrthoDB" id="787137at2759"/>
<dbReference type="STRING" id="1344418.A0A1D2VN35"/>
<evidence type="ECO:0000256" key="1">
    <source>
        <dbReference type="ARBA" id="ARBA00004123"/>
    </source>
</evidence>
<dbReference type="SUPFAM" id="SSF55729">
    <property type="entry name" value="Acyl-CoA N-acyltransferases (Nat)"/>
    <property type="match status" value="1"/>
</dbReference>
<dbReference type="InterPro" id="IPR050603">
    <property type="entry name" value="MYST_HAT"/>
</dbReference>
<evidence type="ECO:0000259" key="15">
    <source>
        <dbReference type="PROSITE" id="PS51726"/>
    </source>
</evidence>
<dbReference type="GeneID" id="30966313"/>
<dbReference type="GO" id="GO:0006355">
    <property type="term" value="P:regulation of DNA-templated transcription"/>
    <property type="evidence" value="ECO:0007669"/>
    <property type="project" value="InterPro"/>
</dbReference>
<dbReference type="PROSITE" id="PS51726">
    <property type="entry name" value="MYST_HAT"/>
    <property type="match status" value="1"/>
</dbReference>
<evidence type="ECO:0000313" key="16">
    <source>
        <dbReference type="EMBL" id="ODV62994.1"/>
    </source>
</evidence>
<keyword evidence="5" id="KW-0479">Metal-binding</keyword>
<comment type="similarity">
    <text evidence="2">Belongs to the MYST (SAS/MOZ) family.</text>
</comment>
<dbReference type="GO" id="GO:0005634">
    <property type="term" value="C:nucleus"/>
    <property type="evidence" value="ECO:0007669"/>
    <property type="project" value="UniProtKB-SubCell"/>
</dbReference>
<dbReference type="PANTHER" id="PTHR10615:SF219">
    <property type="entry name" value="HISTONE ACETYLTRANSFERASE KAT5"/>
    <property type="match status" value="1"/>
</dbReference>
<dbReference type="GO" id="GO:0033255">
    <property type="term" value="C:SAS acetyltransferase complex"/>
    <property type="evidence" value="ECO:0007669"/>
    <property type="project" value="EnsemblFungi"/>
</dbReference>
<evidence type="ECO:0000256" key="4">
    <source>
        <dbReference type="ARBA" id="ARBA00022679"/>
    </source>
</evidence>
<keyword evidence="17" id="KW-1185">Reference proteome</keyword>
<dbReference type="InterPro" id="IPR016181">
    <property type="entry name" value="Acyl_CoA_acyltransferase"/>
</dbReference>
<keyword evidence="12" id="KW-0012">Acyltransferase</keyword>
<evidence type="ECO:0000256" key="13">
    <source>
        <dbReference type="PIRSR" id="PIRSR602717-51"/>
    </source>
</evidence>
<dbReference type="InterPro" id="IPR002717">
    <property type="entry name" value="HAT_MYST-type"/>
</dbReference>
<dbReference type="GO" id="GO:0046972">
    <property type="term" value="F:histone H4K16 acetyltransferase activity"/>
    <property type="evidence" value="ECO:0007669"/>
    <property type="project" value="TreeGrafter"/>
</dbReference>
<feature type="active site" description="Proton donor/acceptor" evidence="13">
    <location>
        <position position="272"/>
    </location>
</feature>
<keyword evidence="11" id="KW-0539">Nucleus</keyword>
<dbReference type="GO" id="GO:0008270">
    <property type="term" value="F:zinc ion binding"/>
    <property type="evidence" value="ECO:0007669"/>
    <property type="project" value="UniProtKB-KW"/>
</dbReference>
<comment type="subcellular location">
    <subcellularLocation>
        <location evidence="1">Nucleus</location>
    </subcellularLocation>
</comment>
<name>A0A1D2VN35_9ASCO</name>
<keyword evidence="9" id="KW-0805">Transcription regulation</keyword>
<keyword evidence="10" id="KW-0804">Transcription</keyword>
<evidence type="ECO:0000256" key="14">
    <source>
        <dbReference type="SAM" id="MobiDB-lite"/>
    </source>
</evidence>
<proteinExistence type="inferred from homology"/>
<evidence type="ECO:0000256" key="3">
    <source>
        <dbReference type="ARBA" id="ARBA00013184"/>
    </source>
</evidence>
<evidence type="ECO:0000256" key="6">
    <source>
        <dbReference type="ARBA" id="ARBA00022771"/>
    </source>
</evidence>
<evidence type="ECO:0000313" key="17">
    <source>
        <dbReference type="Proteomes" id="UP000095038"/>
    </source>
</evidence>
<organism evidence="16 17">
    <name type="scientific">Ascoidea rubescens DSM 1968</name>
    <dbReference type="NCBI Taxonomy" id="1344418"/>
    <lineage>
        <taxon>Eukaryota</taxon>
        <taxon>Fungi</taxon>
        <taxon>Dikarya</taxon>
        <taxon>Ascomycota</taxon>
        <taxon>Saccharomycotina</taxon>
        <taxon>Saccharomycetes</taxon>
        <taxon>Ascoideaceae</taxon>
        <taxon>Ascoidea</taxon>
    </lineage>
</organism>
<dbReference type="Proteomes" id="UP000095038">
    <property type="component" value="Unassembled WGS sequence"/>
</dbReference>
<dbReference type="InterPro" id="IPR036388">
    <property type="entry name" value="WH-like_DNA-bd_sf"/>
</dbReference>
<dbReference type="FunCoup" id="A0A1D2VN35">
    <property type="interactions" value="292"/>
</dbReference>
<accession>A0A1D2VN35</accession>
<evidence type="ECO:0000256" key="10">
    <source>
        <dbReference type="ARBA" id="ARBA00023163"/>
    </source>
</evidence>
<dbReference type="EMBL" id="KV454476">
    <property type="protein sequence ID" value="ODV62994.1"/>
    <property type="molecule type" value="Genomic_DNA"/>
</dbReference>
<keyword evidence="6" id="KW-0863">Zinc-finger</keyword>
<dbReference type="GO" id="GO:0035267">
    <property type="term" value="C:NuA4 histone acetyltransferase complex"/>
    <property type="evidence" value="ECO:0007669"/>
    <property type="project" value="TreeGrafter"/>
</dbReference>
<sequence>MPQKETEEEEEDLYGVLHHRNIKEVVFGELQFDTWYGCSMYFAKDKKTLGYKYSQPSNGSVKTGKKKDGSSGISSSNPPSDDIFAEEEEDVEVVDSSFNTSETEDHPKGTLNGVNGKSDSFWLNTLYVCDYCFKYTDEHEALKKHCEYCLYRERFPGKIKYKDDVKNFTIRKVRGSRHTLFCQCLSLFGKLFLDTKSIFFHVENFEFYVVYGKVEDGLKPMGFFSKELLSWEENNLACICVFPPYQRHKLGTLLISFSYELSKFQGLITGPELPLSSFGKIGYLKYWSSVLVYELLRGRFSGIDEVTIDELSRFTGIRADDILTTLQYLKCLVRKENKRLFIMKGNIAKWAKEKNFKFESVLNKDNLILE</sequence>
<evidence type="ECO:0000256" key="9">
    <source>
        <dbReference type="ARBA" id="ARBA00023015"/>
    </source>
</evidence>
<dbReference type="Gene3D" id="1.10.10.10">
    <property type="entry name" value="Winged helix-like DNA-binding domain superfamily/Winged helix DNA-binding domain"/>
    <property type="match status" value="1"/>
</dbReference>
<keyword evidence="8" id="KW-0007">Acetylation</keyword>
<keyword evidence="7" id="KW-0862">Zinc</keyword>
<feature type="domain" description="MYST-type HAT" evidence="15">
    <location>
        <begin position="17"/>
        <end position="352"/>
    </location>
</feature>
<dbReference type="RefSeq" id="XP_020049301.1">
    <property type="nucleotide sequence ID" value="XM_020192677.1"/>
</dbReference>
<keyword evidence="4 16" id="KW-0808">Transferase</keyword>
<dbReference type="InParanoid" id="A0A1D2VN35"/>
<evidence type="ECO:0000256" key="11">
    <source>
        <dbReference type="ARBA" id="ARBA00023242"/>
    </source>
</evidence>
<dbReference type="EC" id="2.3.1.48" evidence="3"/>
<evidence type="ECO:0000256" key="5">
    <source>
        <dbReference type="ARBA" id="ARBA00022723"/>
    </source>
</evidence>
<evidence type="ECO:0000256" key="8">
    <source>
        <dbReference type="ARBA" id="ARBA00022990"/>
    </source>
</evidence>
<gene>
    <name evidence="16" type="ORF">ASCRUDRAFT_74421</name>
</gene>
<dbReference type="GO" id="GO:0000781">
    <property type="term" value="C:chromosome, telomeric region"/>
    <property type="evidence" value="ECO:0007669"/>
    <property type="project" value="GOC"/>
</dbReference>
<dbReference type="GO" id="GO:0030466">
    <property type="term" value="P:silent mating-type cassette heterochromatin formation"/>
    <property type="evidence" value="ECO:0007669"/>
    <property type="project" value="EnsemblFungi"/>
</dbReference>
<dbReference type="Gene3D" id="3.30.60.60">
    <property type="entry name" value="N-acetyl transferase-like"/>
    <property type="match status" value="1"/>
</dbReference>
<dbReference type="GO" id="GO:0031509">
    <property type="term" value="P:subtelomeric heterochromatin formation"/>
    <property type="evidence" value="ECO:0007669"/>
    <property type="project" value="EnsemblFungi"/>
</dbReference>
<dbReference type="Pfam" id="PF01853">
    <property type="entry name" value="MOZ_SAS"/>
    <property type="match status" value="1"/>
</dbReference>
<evidence type="ECO:0000256" key="7">
    <source>
        <dbReference type="ARBA" id="ARBA00022833"/>
    </source>
</evidence>
<dbReference type="AlphaFoldDB" id="A0A1D2VN35"/>